<dbReference type="SUPFAM" id="SSF55785">
    <property type="entry name" value="PYP-like sensor domain (PAS domain)"/>
    <property type="match status" value="2"/>
</dbReference>
<dbReference type="PROSITE" id="PS50112">
    <property type="entry name" value="PAS"/>
    <property type="match status" value="2"/>
</dbReference>
<dbReference type="SUPFAM" id="SSF55874">
    <property type="entry name" value="ATPase domain of HSP90 chaperone/DNA topoisomerase II/histidine kinase"/>
    <property type="match status" value="1"/>
</dbReference>
<dbReference type="SMART" id="SM00388">
    <property type="entry name" value="HisKA"/>
    <property type="match status" value="1"/>
</dbReference>
<dbReference type="PANTHER" id="PTHR43065:SF49">
    <property type="entry name" value="HISTIDINE KINASE"/>
    <property type="match status" value="1"/>
</dbReference>
<dbReference type="GO" id="GO:0000155">
    <property type="term" value="F:phosphorelay sensor kinase activity"/>
    <property type="evidence" value="ECO:0007669"/>
    <property type="project" value="InterPro"/>
</dbReference>
<dbReference type="Pfam" id="PF02518">
    <property type="entry name" value="HATPase_c"/>
    <property type="match status" value="1"/>
</dbReference>
<organism evidence="10 11">
    <name type="scientific">Hansschlegelia beijingensis</name>
    <dbReference type="NCBI Taxonomy" id="1133344"/>
    <lineage>
        <taxon>Bacteria</taxon>
        <taxon>Pseudomonadati</taxon>
        <taxon>Pseudomonadota</taxon>
        <taxon>Alphaproteobacteria</taxon>
        <taxon>Hyphomicrobiales</taxon>
        <taxon>Methylopilaceae</taxon>
        <taxon>Hansschlegelia</taxon>
    </lineage>
</organism>
<evidence type="ECO:0000256" key="3">
    <source>
        <dbReference type="ARBA" id="ARBA00022553"/>
    </source>
</evidence>
<feature type="domain" description="Response regulatory" evidence="7">
    <location>
        <begin position="532"/>
        <end position="643"/>
    </location>
</feature>
<accession>A0A7W6CWE7</accession>
<dbReference type="EMBL" id="JACIDR010000001">
    <property type="protein sequence ID" value="MBB3971604.1"/>
    <property type="molecule type" value="Genomic_DNA"/>
</dbReference>
<dbReference type="PROSITE" id="PS50110">
    <property type="entry name" value="RESPONSE_REGULATORY"/>
    <property type="match status" value="1"/>
</dbReference>
<dbReference type="InterPro" id="IPR000014">
    <property type="entry name" value="PAS"/>
</dbReference>
<dbReference type="CDD" id="cd00130">
    <property type="entry name" value="PAS"/>
    <property type="match status" value="2"/>
</dbReference>
<feature type="domain" description="PAC" evidence="9">
    <location>
        <begin position="216"/>
        <end position="268"/>
    </location>
</feature>
<proteinExistence type="predicted"/>
<evidence type="ECO:0000313" key="10">
    <source>
        <dbReference type="EMBL" id="MBB3971604.1"/>
    </source>
</evidence>
<dbReference type="SMART" id="SM00448">
    <property type="entry name" value="REC"/>
    <property type="match status" value="1"/>
</dbReference>
<dbReference type="InterPro" id="IPR004358">
    <property type="entry name" value="Sig_transdc_His_kin-like_C"/>
</dbReference>
<feature type="domain" description="PAC" evidence="9">
    <location>
        <begin position="88"/>
        <end position="140"/>
    </location>
</feature>
<feature type="domain" description="PAS" evidence="8">
    <location>
        <begin position="141"/>
        <end position="197"/>
    </location>
</feature>
<dbReference type="InterPro" id="IPR005467">
    <property type="entry name" value="His_kinase_dom"/>
</dbReference>
<sequence>MAHHERVGEAQAEEKRYRLLVEAVTDYAIYMVDRDGYVSSWNSGAARIKGYAPGEILGKHFSLFYTDEDRQAGGPERALEMAAREGRFEAEGWRVRKDGGRFWAHVVIDPVRDEAGELIGFAKITRDLSERLQAAAVLERSEEQFRLLVQSVTDYAIYMLDAEGRIASWNAGAQRIKGYRPDEIIGQHFSRFYTEEDAAAGEPARGLGIAAREGRFEKEGWRVRKDGTRFWANIVIDAIRDDAGKLIGFAKVTRDITERREAQRELEKVREAFFQAQKMEAIGQLTGGVAHDFNNLLMVIIGSLEMLRKHVPSDPRASRLIENALQGARRGASLTQRMLAFARRQELTLTAVDVPELVRSMMDLLMRSLGPTVTLETRFPGALDAVQADANQLELTLLNLVVNARDAMPDGGAIVIEAQPVEIADAPDGLKPGRYVRLAVSDTGVGMDEATVARAVEPFFTTKGVGKGTGLGLSMVHGTMEQLGGRMTLRSRPGEGTTVELWMPVSETPALAGAYAARRDAAHSSDDLHRFVALAVDDDPLVLVNTTAMLEDLGFTVFPAASGDEALATLRREPTIDFVITDHAMPQMTGVELARAIRVERPDLPIILTSGYAELSENLDISLPKLAKPFAQGEIVQVIAAAMSNRTPAAHPDHNLDTDRP</sequence>
<dbReference type="SUPFAM" id="SSF52172">
    <property type="entry name" value="CheY-like"/>
    <property type="match status" value="1"/>
</dbReference>
<keyword evidence="11" id="KW-1185">Reference proteome</keyword>
<comment type="caution">
    <text evidence="10">The sequence shown here is derived from an EMBL/GenBank/DDBJ whole genome shotgun (WGS) entry which is preliminary data.</text>
</comment>
<dbReference type="Gene3D" id="1.10.287.130">
    <property type="match status" value="1"/>
</dbReference>
<dbReference type="CDD" id="cd00082">
    <property type="entry name" value="HisKA"/>
    <property type="match status" value="1"/>
</dbReference>
<evidence type="ECO:0000256" key="5">
    <source>
        <dbReference type="SAM" id="Coils"/>
    </source>
</evidence>
<name>A0A7W6CWE7_9HYPH</name>
<dbReference type="PANTHER" id="PTHR43065">
    <property type="entry name" value="SENSOR HISTIDINE KINASE"/>
    <property type="match status" value="1"/>
</dbReference>
<dbReference type="SMART" id="SM00387">
    <property type="entry name" value="HATPase_c"/>
    <property type="match status" value="1"/>
</dbReference>
<dbReference type="Pfam" id="PF00512">
    <property type="entry name" value="HisKA"/>
    <property type="match status" value="1"/>
</dbReference>
<dbReference type="EC" id="2.7.13.3" evidence="2"/>
<feature type="domain" description="PAS" evidence="8">
    <location>
        <begin position="13"/>
        <end position="86"/>
    </location>
</feature>
<dbReference type="Gene3D" id="3.30.565.10">
    <property type="entry name" value="Histidine kinase-like ATPase, C-terminal domain"/>
    <property type="match status" value="1"/>
</dbReference>
<feature type="modified residue" description="4-aspartylphosphate" evidence="4">
    <location>
        <position position="582"/>
    </location>
</feature>
<dbReference type="RefSeq" id="WP_183393468.1">
    <property type="nucleotide sequence ID" value="NZ_JACIDR010000001.1"/>
</dbReference>
<dbReference type="InterPro" id="IPR001610">
    <property type="entry name" value="PAC"/>
</dbReference>
<keyword evidence="3 4" id="KW-0597">Phosphoprotein</keyword>
<dbReference type="InterPro" id="IPR011006">
    <property type="entry name" value="CheY-like_superfamily"/>
</dbReference>
<evidence type="ECO:0000256" key="4">
    <source>
        <dbReference type="PROSITE-ProRule" id="PRU00169"/>
    </source>
</evidence>
<gene>
    <name evidence="10" type="ORF">GGR24_000237</name>
</gene>
<dbReference type="Proteomes" id="UP000528964">
    <property type="component" value="Unassembled WGS sequence"/>
</dbReference>
<evidence type="ECO:0000256" key="1">
    <source>
        <dbReference type="ARBA" id="ARBA00000085"/>
    </source>
</evidence>
<feature type="coiled-coil region" evidence="5">
    <location>
        <begin position="252"/>
        <end position="279"/>
    </location>
</feature>
<dbReference type="Gene3D" id="3.30.450.20">
    <property type="entry name" value="PAS domain"/>
    <property type="match status" value="2"/>
</dbReference>
<protein>
    <recommendedName>
        <fullName evidence="2">histidine kinase</fullName>
        <ecNumber evidence="2">2.7.13.3</ecNumber>
    </recommendedName>
</protein>
<evidence type="ECO:0000259" key="8">
    <source>
        <dbReference type="PROSITE" id="PS50112"/>
    </source>
</evidence>
<dbReference type="SMART" id="SM00086">
    <property type="entry name" value="PAC"/>
    <property type="match status" value="2"/>
</dbReference>
<dbReference type="Pfam" id="PF00072">
    <property type="entry name" value="Response_reg"/>
    <property type="match status" value="1"/>
</dbReference>
<dbReference type="InterPro" id="IPR035965">
    <property type="entry name" value="PAS-like_dom_sf"/>
</dbReference>
<dbReference type="Gene3D" id="3.40.50.2300">
    <property type="match status" value="1"/>
</dbReference>
<reference evidence="10 11" key="1">
    <citation type="submission" date="2020-08" db="EMBL/GenBank/DDBJ databases">
        <title>Genomic Encyclopedia of Type Strains, Phase IV (KMG-IV): sequencing the most valuable type-strain genomes for metagenomic binning, comparative biology and taxonomic classification.</title>
        <authorList>
            <person name="Goeker M."/>
        </authorList>
    </citation>
    <scope>NUCLEOTIDE SEQUENCE [LARGE SCALE GENOMIC DNA]</scope>
    <source>
        <strain evidence="10 11">DSM 25481</strain>
    </source>
</reference>
<evidence type="ECO:0000259" key="9">
    <source>
        <dbReference type="PROSITE" id="PS50113"/>
    </source>
</evidence>
<evidence type="ECO:0000256" key="2">
    <source>
        <dbReference type="ARBA" id="ARBA00012438"/>
    </source>
</evidence>
<dbReference type="PROSITE" id="PS50109">
    <property type="entry name" value="HIS_KIN"/>
    <property type="match status" value="1"/>
</dbReference>
<dbReference type="InterPro" id="IPR036890">
    <property type="entry name" value="HATPase_C_sf"/>
</dbReference>
<dbReference type="Pfam" id="PF13426">
    <property type="entry name" value="PAS_9"/>
    <property type="match status" value="2"/>
</dbReference>
<dbReference type="PRINTS" id="PR00344">
    <property type="entry name" value="BCTRLSENSOR"/>
</dbReference>
<dbReference type="InterPro" id="IPR001789">
    <property type="entry name" value="Sig_transdc_resp-reg_receiver"/>
</dbReference>
<dbReference type="AlphaFoldDB" id="A0A7W6CWE7"/>
<evidence type="ECO:0000259" key="7">
    <source>
        <dbReference type="PROSITE" id="PS50110"/>
    </source>
</evidence>
<dbReference type="SUPFAM" id="SSF47384">
    <property type="entry name" value="Homodimeric domain of signal transducing histidine kinase"/>
    <property type="match status" value="1"/>
</dbReference>
<evidence type="ECO:0000259" key="6">
    <source>
        <dbReference type="PROSITE" id="PS50109"/>
    </source>
</evidence>
<feature type="domain" description="Histidine kinase" evidence="6">
    <location>
        <begin position="288"/>
        <end position="507"/>
    </location>
</feature>
<dbReference type="NCBIfam" id="TIGR00229">
    <property type="entry name" value="sensory_box"/>
    <property type="match status" value="2"/>
</dbReference>
<keyword evidence="5" id="KW-0175">Coiled coil</keyword>
<dbReference type="InterPro" id="IPR003594">
    <property type="entry name" value="HATPase_dom"/>
</dbReference>
<dbReference type="SMART" id="SM00091">
    <property type="entry name" value="PAS"/>
    <property type="match status" value="2"/>
</dbReference>
<evidence type="ECO:0000313" key="11">
    <source>
        <dbReference type="Proteomes" id="UP000528964"/>
    </source>
</evidence>
<comment type="catalytic activity">
    <reaction evidence="1">
        <text>ATP + protein L-histidine = ADP + protein N-phospho-L-histidine.</text>
        <dbReference type="EC" id="2.7.13.3"/>
    </reaction>
</comment>
<dbReference type="PROSITE" id="PS50113">
    <property type="entry name" value="PAC"/>
    <property type="match status" value="2"/>
</dbReference>
<dbReference type="InterPro" id="IPR000700">
    <property type="entry name" value="PAS-assoc_C"/>
</dbReference>
<dbReference type="InterPro" id="IPR003661">
    <property type="entry name" value="HisK_dim/P_dom"/>
</dbReference>
<dbReference type="InterPro" id="IPR036097">
    <property type="entry name" value="HisK_dim/P_sf"/>
</dbReference>